<evidence type="ECO:0000256" key="8">
    <source>
        <dbReference type="ARBA" id="ARBA00022598"/>
    </source>
</evidence>
<comment type="similarity">
    <text evidence="3">Belongs to the class-II aminoacyl-tRNA synthetase family.</text>
</comment>
<proteinExistence type="inferred from homology"/>
<dbReference type="OrthoDB" id="57698at2759"/>
<accession>F2UC11</accession>
<dbReference type="InParanoid" id="F2UC11"/>
<dbReference type="GO" id="GO:0005524">
    <property type="term" value="F:ATP binding"/>
    <property type="evidence" value="ECO:0007669"/>
    <property type="project" value="UniProtKB-KW"/>
</dbReference>
<feature type="coiled-coil region" evidence="18">
    <location>
        <begin position="4"/>
        <end position="55"/>
    </location>
</feature>
<dbReference type="PANTHER" id="PTHR10745">
    <property type="entry name" value="GLYCYL-TRNA SYNTHETASE/DNA POLYMERASE SUBUNIT GAMMA-2"/>
    <property type="match status" value="1"/>
</dbReference>
<evidence type="ECO:0000256" key="9">
    <source>
        <dbReference type="ARBA" id="ARBA00022679"/>
    </source>
</evidence>
<dbReference type="CDD" id="cd00858">
    <property type="entry name" value="GlyRS_anticodon"/>
    <property type="match status" value="1"/>
</dbReference>
<dbReference type="FunFam" id="3.30.40.230:FF:000001">
    <property type="entry name" value="Glycine--tRNA ligase"/>
    <property type="match status" value="1"/>
</dbReference>
<evidence type="ECO:0000256" key="12">
    <source>
        <dbReference type="ARBA" id="ARBA00022917"/>
    </source>
</evidence>
<protein>
    <recommendedName>
        <fullName evidence="6">Glycine--tRNA ligase</fullName>
        <ecNumber evidence="5">6.1.1.14</ecNumber>
    </recommendedName>
    <alternativeName>
        <fullName evidence="15">Diadenosine tetraphosphate synthetase</fullName>
    </alternativeName>
</protein>
<gene>
    <name evidence="20" type="ORF">PTSG_06128</name>
</gene>
<evidence type="ECO:0000313" key="21">
    <source>
        <dbReference type="Proteomes" id="UP000007799"/>
    </source>
</evidence>
<dbReference type="GeneID" id="16073589"/>
<dbReference type="InterPro" id="IPR045864">
    <property type="entry name" value="aa-tRNA-synth_II/BPL/LPL"/>
</dbReference>
<dbReference type="InterPro" id="IPR002315">
    <property type="entry name" value="tRNA-synt_gly"/>
</dbReference>
<dbReference type="eggNOG" id="KOG2298">
    <property type="taxonomic scope" value="Eukaryota"/>
</dbReference>
<keyword evidence="7" id="KW-0963">Cytoplasm</keyword>
<comment type="catalytic activity">
    <reaction evidence="16">
        <text>2 ATP + H(+) = P(1),P(4)-bis(5'-adenosyl) tetraphosphate + diphosphate</text>
        <dbReference type="Rhea" id="RHEA:34935"/>
        <dbReference type="ChEBI" id="CHEBI:15378"/>
        <dbReference type="ChEBI" id="CHEBI:30616"/>
        <dbReference type="ChEBI" id="CHEBI:33019"/>
        <dbReference type="ChEBI" id="CHEBI:58141"/>
    </reaction>
    <physiologicalReaction direction="left-to-right" evidence="16">
        <dbReference type="Rhea" id="RHEA:34936"/>
    </physiologicalReaction>
</comment>
<evidence type="ECO:0000256" key="11">
    <source>
        <dbReference type="ARBA" id="ARBA00022840"/>
    </source>
</evidence>
<evidence type="ECO:0000256" key="10">
    <source>
        <dbReference type="ARBA" id="ARBA00022741"/>
    </source>
</evidence>
<keyword evidence="18" id="KW-0175">Coiled coil</keyword>
<dbReference type="FunFam" id="3.30.930.10:FF:000010">
    <property type="entry name" value="Glycyl-tRNA synthetase 1"/>
    <property type="match status" value="1"/>
</dbReference>
<dbReference type="AlphaFoldDB" id="F2UC11"/>
<dbReference type="InterPro" id="IPR036621">
    <property type="entry name" value="Anticodon-bd_dom_sf"/>
</dbReference>
<dbReference type="KEGG" id="sre:PTSG_06128"/>
<keyword evidence="13 20" id="KW-0030">Aminoacyl-tRNA synthetase</keyword>
<dbReference type="SUPFAM" id="SSF52954">
    <property type="entry name" value="Class II aaRS ABD-related"/>
    <property type="match status" value="1"/>
</dbReference>
<dbReference type="InterPro" id="IPR002314">
    <property type="entry name" value="aa-tRNA-synt_IIb"/>
</dbReference>
<feature type="domain" description="Aminoacyl-transfer RNA synthetases class-II family profile" evidence="19">
    <location>
        <begin position="60"/>
        <end position="550"/>
    </location>
</feature>
<dbReference type="Gene3D" id="3.30.720.200">
    <property type="match status" value="1"/>
</dbReference>
<comment type="catalytic activity">
    <reaction evidence="17">
        <text>tRNA(Gly) + glycine + ATP = glycyl-tRNA(Gly) + AMP + diphosphate</text>
        <dbReference type="Rhea" id="RHEA:16013"/>
        <dbReference type="Rhea" id="RHEA-COMP:9664"/>
        <dbReference type="Rhea" id="RHEA-COMP:9683"/>
        <dbReference type="ChEBI" id="CHEBI:30616"/>
        <dbReference type="ChEBI" id="CHEBI:33019"/>
        <dbReference type="ChEBI" id="CHEBI:57305"/>
        <dbReference type="ChEBI" id="CHEBI:78442"/>
        <dbReference type="ChEBI" id="CHEBI:78522"/>
        <dbReference type="ChEBI" id="CHEBI:456215"/>
        <dbReference type="EC" id="6.1.1.14"/>
    </reaction>
    <physiologicalReaction direction="left-to-right" evidence="17">
        <dbReference type="Rhea" id="RHEA:16014"/>
    </physiologicalReaction>
</comment>
<evidence type="ECO:0000256" key="2">
    <source>
        <dbReference type="ARBA" id="ARBA00004496"/>
    </source>
</evidence>
<comment type="subcellular location">
    <subcellularLocation>
        <location evidence="1">Cell projection</location>
        <location evidence="1">Axon</location>
    </subcellularLocation>
    <subcellularLocation>
        <location evidence="2">Cytoplasm</location>
    </subcellularLocation>
</comment>
<evidence type="ECO:0000256" key="1">
    <source>
        <dbReference type="ARBA" id="ARBA00004489"/>
    </source>
</evidence>
<keyword evidence="10" id="KW-0547">Nucleotide-binding</keyword>
<dbReference type="GO" id="GO:0016740">
    <property type="term" value="F:transferase activity"/>
    <property type="evidence" value="ECO:0007669"/>
    <property type="project" value="UniProtKB-KW"/>
</dbReference>
<keyword evidence="11" id="KW-0067">ATP-binding</keyword>
<dbReference type="CDD" id="cd00774">
    <property type="entry name" value="GlyRS-like_core"/>
    <property type="match status" value="1"/>
</dbReference>
<dbReference type="PRINTS" id="PR01043">
    <property type="entry name" value="TRNASYNTHGLY"/>
</dbReference>
<keyword evidence="9" id="KW-0808">Transferase</keyword>
<evidence type="ECO:0000256" key="13">
    <source>
        <dbReference type="ARBA" id="ARBA00023146"/>
    </source>
</evidence>
<dbReference type="FunFam" id="3.40.50.800:FF:000004">
    <property type="entry name" value="Glycine--tRNA ligase 2"/>
    <property type="match status" value="1"/>
</dbReference>
<evidence type="ECO:0000313" key="20">
    <source>
        <dbReference type="EMBL" id="EGD74118.1"/>
    </source>
</evidence>
<dbReference type="RefSeq" id="XP_004993019.1">
    <property type="nucleotide sequence ID" value="XM_004992962.1"/>
</dbReference>
<dbReference type="OMA" id="MEMQYFV"/>
<dbReference type="InterPro" id="IPR006195">
    <property type="entry name" value="aa-tRNA-synth_II"/>
</dbReference>
<dbReference type="EMBL" id="GL832968">
    <property type="protein sequence ID" value="EGD74118.1"/>
    <property type="molecule type" value="Genomic_DNA"/>
</dbReference>
<dbReference type="FunCoup" id="F2UC11">
    <property type="interactions" value="1537"/>
</dbReference>
<keyword evidence="21" id="KW-1185">Reference proteome</keyword>
<evidence type="ECO:0000256" key="5">
    <source>
        <dbReference type="ARBA" id="ARBA00012829"/>
    </source>
</evidence>
<dbReference type="GO" id="GO:0070150">
    <property type="term" value="P:mitochondrial glycyl-tRNA aminoacylation"/>
    <property type="evidence" value="ECO:0007669"/>
    <property type="project" value="TreeGrafter"/>
</dbReference>
<keyword evidence="14" id="KW-0966">Cell projection</keyword>
<evidence type="ECO:0000256" key="3">
    <source>
        <dbReference type="ARBA" id="ARBA00008226"/>
    </source>
</evidence>
<evidence type="ECO:0000259" key="19">
    <source>
        <dbReference type="PROSITE" id="PS50862"/>
    </source>
</evidence>
<comment type="subunit">
    <text evidence="4">Homodimer.</text>
</comment>
<dbReference type="NCBIfam" id="NF003211">
    <property type="entry name" value="PRK04173.1"/>
    <property type="match status" value="1"/>
</dbReference>
<dbReference type="InterPro" id="IPR027031">
    <property type="entry name" value="Gly-tRNA_synthase/POLG2"/>
</dbReference>
<dbReference type="SUPFAM" id="SSF55681">
    <property type="entry name" value="Class II aaRS and biotin synthetases"/>
    <property type="match status" value="1"/>
</dbReference>
<dbReference type="InterPro" id="IPR033731">
    <property type="entry name" value="GlyRS-like_core"/>
</dbReference>
<evidence type="ECO:0000256" key="4">
    <source>
        <dbReference type="ARBA" id="ARBA00011738"/>
    </source>
</evidence>
<evidence type="ECO:0000256" key="15">
    <source>
        <dbReference type="ARBA" id="ARBA00030057"/>
    </source>
</evidence>
<evidence type="ECO:0000256" key="6">
    <source>
        <dbReference type="ARBA" id="ARBA00019404"/>
    </source>
</evidence>
<dbReference type="Gene3D" id="3.40.50.800">
    <property type="entry name" value="Anticodon-binding domain"/>
    <property type="match status" value="1"/>
</dbReference>
<dbReference type="Proteomes" id="UP000007799">
    <property type="component" value="Unassembled WGS sequence"/>
</dbReference>
<dbReference type="GO" id="GO:0005739">
    <property type="term" value="C:mitochondrion"/>
    <property type="evidence" value="ECO:0007669"/>
    <property type="project" value="TreeGrafter"/>
</dbReference>
<dbReference type="PANTHER" id="PTHR10745:SF0">
    <property type="entry name" value="GLYCINE--TRNA LIGASE"/>
    <property type="match status" value="1"/>
</dbReference>
<organism evidence="21">
    <name type="scientific">Salpingoeca rosetta (strain ATCC 50818 / BSB-021)</name>
    <dbReference type="NCBI Taxonomy" id="946362"/>
    <lineage>
        <taxon>Eukaryota</taxon>
        <taxon>Choanoflagellata</taxon>
        <taxon>Craspedida</taxon>
        <taxon>Salpingoecidae</taxon>
        <taxon>Salpingoeca</taxon>
    </lineage>
</organism>
<dbReference type="EC" id="6.1.1.14" evidence="5"/>
<dbReference type="Pfam" id="PF03129">
    <property type="entry name" value="HGTP_anticodon"/>
    <property type="match status" value="1"/>
</dbReference>
<evidence type="ECO:0000256" key="18">
    <source>
        <dbReference type="SAM" id="Coils"/>
    </source>
</evidence>
<dbReference type="PROSITE" id="PS50862">
    <property type="entry name" value="AA_TRNA_LIGASE_II"/>
    <property type="match status" value="1"/>
</dbReference>
<dbReference type="FunFam" id="3.30.930.10:FF:000158">
    <property type="entry name" value="Glycyl-tRNA synthetase"/>
    <property type="match status" value="1"/>
</dbReference>
<dbReference type="GO" id="GO:0004820">
    <property type="term" value="F:glycine-tRNA ligase activity"/>
    <property type="evidence" value="ECO:0007669"/>
    <property type="project" value="UniProtKB-EC"/>
</dbReference>
<dbReference type="Gene3D" id="3.30.930.10">
    <property type="entry name" value="Bira Bifunctional Protein, Domain 2"/>
    <property type="match status" value="1"/>
</dbReference>
<evidence type="ECO:0000256" key="17">
    <source>
        <dbReference type="ARBA" id="ARBA00049523"/>
    </source>
</evidence>
<evidence type="ECO:0000256" key="16">
    <source>
        <dbReference type="ARBA" id="ARBA00048436"/>
    </source>
</evidence>
<dbReference type="InterPro" id="IPR004154">
    <property type="entry name" value="Anticodon-bd"/>
</dbReference>
<keyword evidence="12" id="KW-0648">Protein biosynthesis</keyword>
<keyword evidence="8" id="KW-0436">Ligase</keyword>
<name>F2UC11_SALR5</name>
<dbReference type="Gene3D" id="3.30.40.230">
    <property type="match status" value="1"/>
</dbReference>
<dbReference type="NCBIfam" id="TIGR00389">
    <property type="entry name" value="glyS_dimeric"/>
    <property type="match status" value="1"/>
</dbReference>
<evidence type="ECO:0000256" key="7">
    <source>
        <dbReference type="ARBA" id="ARBA00022490"/>
    </source>
</evidence>
<dbReference type="Pfam" id="PF00587">
    <property type="entry name" value="tRNA-synt_2b"/>
    <property type="match status" value="1"/>
</dbReference>
<dbReference type="FunFam" id="3.30.720.200:FF:000001">
    <property type="entry name" value="Glycine--tRNA ligase 2"/>
    <property type="match status" value="1"/>
</dbReference>
<evidence type="ECO:0000256" key="14">
    <source>
        <dbReference type="ARBA" id="ARBA00023273"/>
    </source>
</evidence>
<sequence>MATRQKLEALVDEAKFRVRDLRKSGAAKEDVLAAMAELDIRKQKLHEELEKHKDTSFNREGFEDLMKRRFFYAPAFEIYGGTAGLYDYGPTGCAIMNNIQQEWRRHFVLEDNLLEISCPAMTPYRVLESSGHAKRFADIMVKDMQTGDCHRADHLLEDAMAAKMNDDDVTEEQKAEYARVQTMADTYTKDELKSLFEKYGIKAPITGNELSDPMDFNMMFKTEIGPTGENPGFLRPELAQGIVVAFKRLYDFNGNRLPFGGCQIGTAYRNEISPRSGLLRVREFPLAEIEYFVDPKYKDHPKFKTVADLELPLYSADDQEHGRVLTTSRLGDAVANGTIANETLAYFLARIYLFLTKIGADPKKIRFRQHLRNEMAHYACDCWDAELQTSYGWIESAACADRSCYDLEQHAKATNQELVAAERLSTPIIRDRVIADANKGLCGRQFKKDAKLLFAHLANLSNEEAEDLEAKLKEGNATLEVEGKSLEVTPEMIVIKRRQEKIHERKFVPSVIEPTFGLGRIIYAILEHSYACREGDEQRQWLSVSPLVAPVKCSLLPLSNKPDFDPLLEELCTMMTEEGITFLKDASGTSIGRRYARTDEIGIPFGVTVDFDSLQDRTVTLRDRNSMTQVRMPMDAVPRTVARLSRAQATWDDVVAEHGLCQTGSQ</sequence>
<reference evidence="20" key="1">
    <citation type="submission" date="2009-08" db="EMBL/GenBank/DDBJ databases">
        <title>Annotation of Salpingoeca rosetta.</title>
        <authorList>
            <consortium name="The Broad Institute Genome Sequencing Platform"/>
            <person name="Russ C."/>
            <person name="Cuomo C."/>
            <person name="Burger G."/>
            <person name="Gray M.W."/>
            <person name="Holland P.W.H."/>
            <person name="King N."/>
            <person name="Lang F.B.F."/>
            <person name="Roger A.J."/>
            <person name="Ruiz-Trillo I."/>
            <person name="Young S.K."/>
            <person name="Zeng Q."/>
            <person name="Gargeya S."/>
            <person name="Alvarado L."/>
            <person name="Berlin A."/>
            <person name="Chapman S.B."/>
            <person name="Chen Z."/>
            <person name="Freedman E."/>
            <person name="Gellesch M."/>
            <person name="Goldberg J."/>
            <person name="Griggs A."/>
            <person name="Gujja S."/>
            <person name="Heilman E."/>
            <person name="Heiman D."/>
            <person name="Howarth C."/>
            <person name="Mehta T."/>
            <person name="Neiman D."/>
            <person name="Pearson M."/>
            <person name="Roberts A."/>
            <person name="Saif S."/>
            <person name="Shea T."/>
            <person name="Shenoy N."/>
            <person name="Sisk P."/>
            <person name="Stolte C."/>
            <person name="Sykes S."/>
            <person name="White J."/>
            <person name="Yandava C."/>
            <person name="Haas B."/>
            <person name="Nusbaum C."/>
            <person name="Birren B."/>
        </authorList>
    </citation>
    <scope>NUCLEOTIDE SEQUENCE [LARGE SCALE GENOMIC DNA]</scope>
    <source>
        <strain evidence="20">ATCC 50818</strain>
    </source>
</reference>
<dbReference type="STRING" id="946362.F2UC11"/>